<name>A0A2P2QJV7_RHIMU</name>
<protein>
    <submittedName>
        <fullName evidence="1">Uncharacterized protein</fullName>
    </submittedName>
</protein>
<dbReference type="AlphaFoldDB" id="A0A2P2QJV7"/>
<evidence type="ECO:0000313" key="1">
    <source>
        <dbReference type="EMBL" id="MBX67279.1"/>
    </source>
</evidence>
<reference evidence="1" key="1">
    <citation type="submission" date="2018-02" db="EMBL/GenBank/DDBJ databases">
        <title>Rhizophora mucronata_Transcriptome.</title>
        <authorList>
            <person name="Meera S.P."/>
            <person name="Sreeshan A."/>
            <person name="Augustine A."/>
        </authorList>
    </citation>
    <scope>NUCLEOTIDE SEQUENCE</scope>
    <source>
        <tissue evidence="1">Leaf</tissue>
    </source>
</reference>
<proteinExistence type="predicted"/>
<organism evidence="1">
    <name type="scientific">Rhizophora mucronata</name>
    <name type="common">Asiatic mangrove</name>
    <dbReference type="NCBI Taxonomy" id="61149"/>
    <lineage>
        <taxon>Eukaryota</taxon>
        <taxon>Viridiplantae</taxon>
        <taxon>Streptophyta</taxon>
        <taxon>Embryophyta</taxon>
        <taxon>Tracheophyta</taxon>
        <taxon>Spermatophyta</taxon>
        <taxon>Magnoliopsida</taxon>
        <taxon>eudicotyledons</taxon>
        <taxon>Gunneridae</taxon>
        <taxon>Pentapetalae</taxon>
        <taxon>rosids</taxon>
        <taxon>fabids</taxon>
        <taxon>Malpighiales</taxon>
        <taxon>Rhizophoraceae</taxon>
        <taxon>Rhizophora</taxon>
    </lineage>
</organism>
<sequence>MTESLCRDSSADQPRTFSSWFSVVH</sequence>
<accession>A0A2P2QJV7</accession>
<dbReference type="EMBL" id="GGEC01086795">
    <property type="protein sequence ID" value="MBX67279.1"/>
    <property type="molecule type" value="Transcribed_RNA"/>
</dbReference>